<feature type="chain" id="PRO_5038490246" description="FecR protein domain-containing protein" evidence="2">
    <location>
        <begin position="24"/>
        <end position="679"/>
    </location>
</feature>
<protein>
    <recommendedName>
        <fullName evidence="3">FecR protein domain-containing protein</fullName>
    </recommendedName>
</protein>
<evidence type="ECO:0000256" key="1">
    <source>
        <dbReference type="SAM" id="MobiDB-lite"/>
    </source>
</evidence>
<keyword evidence="2" id="KW-0732">Signal</keyword>
<dbReference type="EMBL" id="QSBM01000021">
    <property type="protein sequence ID" value="RGX24591.1"/>
    <property type="molecule type" value="Genomic_DNA"/>
</dbReference>
<dbReference type="RefSeq" id="WP_007719677.1">
    <property type="nucleotide sequence ID" value="NZ_JAWRJJ010000383.1"/>
</dbReference>
<dbReference type="Pfam" id="PF04773">
    <property type="entry name" value="FecR"/>
    <property type="match status" value="1"/>
</dbReference>
<accession>A0A413F9D9</accession>
<evidence type="ECO:0000256" key="2">
    <source>
        <dbReference type="SAM" id="SignalP"/>
    </source>
</evidence>
<gene>
    <name evidence="4" type="ORF">DWV29_22780</name>
</gene>
<dbReference type="AlphaFoldDB" id="A0A413F9D9"/>
<feature type="compositionally biased region" description="Basic and acidic residues" evidence="1">
    <location>
        <begin position="615"/>
        <end position="634"/>
    </location>
</feature>
<comment type="caution">
    <text evidence="4">The sequence shown here is derived from an EMBL/GenBank/DDBJ whole genome shotgun (WGS) entry which is preliminary data.</text>
</comment>
<evidence type="ECO:0000313" key="4">
    <source>
        <dbReference type="EMBL" id="RGX24591.1"/>
    </source>
</evidence>
<proteinExistence type="predicted"/>
<feature type="domain" description="FecR protein" evidence="3">
    <location>
        <begin position="75"/>
        <end position="168"/>
    </location>
</feature>
<feature type="region of interest" description="Disordered" evidence="1">
    <location>
        <begin position="270"/>
        <end position="302"/>
    </location>
</feature>
<evidence type="ECO:0000259" key="3">
    <source>
        <dbReference type="Pfam" id="PF04773"/>
    </source>
</evidence>
<feature type="compositionally biased region" description="Acidic residues" evidence="1">
    <location>
        <begin position="649"/>
        <end position="658"/>
    </location>
</feature>
<name>A0A413F9D9_9FIRM</name>
<reference evidence="4 5" key="1">
    <citation type="submission" date="2018-08" db="EMBL/GenBank/DDBJ databases">
        <title>A genome reference for cultivated species of the human gut microbiota.</title>
        <authorList>
            <person name="Zou Y."/>
            <person name="Xue W."/>
            <person name="Luo G."/>
        </authorList>
    </citation>
    <scope>NUCLEOTIDE SEQUENCE [LARGE SCALE GENOMIC DNA]</scope>
    <source>
        <strain evidence="4 5">AF04-15</strain>
    </source>
</reference>
<dbReference type="Proteomes" id="UP000283880">
    <property type="component" value="Unassembled WGS sequence"/>
</dbReference>
<dbReference type="SUPFAM" id="SSF51126">
    <property type="entry name" value="Pectin lyase-like"/>
    <property type="match status" value="1"/>
</dbReference>
<feature type="signal peptide" evidence="2">
    <location>
        <begin position="1"/>
        <end position="23"/>
    </location>
</feature>
<organism evidence="4 5">
    <name type="scientific">Enterocloster asparagiformis</name>
    <dbReference type="NCBI Taxonomy" id="333367"/>
    <lineage>
        <taxon>Bacteria</taxon>
        <taxon>Bacillati</taxon>
        <taxon>Bacillota</taxon>
        <taxon>Clostridia</taxon>
        <taxon>Lachnospirales</taxon>
        <taxon>Lachnospiraceae</taxon>
        <taxon>Enterocloster</taxon>
    </lineage>
</organism>
<dbReference type="InterPro" id="IPR011050">
    <property type="entry name" value="Pectin_lyase_fold/virulence"/>
</dbReference>
<dbReference type="OrthoDB" id="2001922at2"/>
<dbReference type="PANTHER" id="PTHR38731">
    <property type="entry name" value="LIPL45-RELATED LIPOPROTEIN-RELATED"/>
    <property type="match status" value="1"/>
</dbReference>
<evidence type="ECO:0000313" key="5">
    <source>
        <dbReference type="Proteomes" id="UP000283880"/>
    </source>
</evidence>
<feature type="region of interest" description="Disordered" evidence="1">
    <location>
        <begin position="615"/>
        <end position="679"/>
    </location>
</feature>
<dbReference type="InterPro" id="IPR006860">
    <property type="entry name" value="FecR"/>
</dbReference>
<sequence>MGMTENMRKKAARLAAAVGVLFAAVPWLLSPAAQETAQASSIRLTALEGKVSVAAQGGKAVAAFENMRVLNGYSVETGQESYAGFSLDDEKAAKLDALSSAEVRKKGKKLELLLSEGSVFCDIKEPLEQDETMNIRTSTMITGIRGTVLYAKVVDQNTSAVFVLEGNVALQGIDPVTGQMTSVSVGTGQKGVAAAGTGGVSGPGVPAVRAYVEPFSKEEIDGYVLTQVAADPELAGRLEAAGWDTRWMADNAAGRLEEDQRRAAQELERLEQLGGAGEKTVSDQVYGDEDSDSGSGEREARRTVTMAMPVTAQEIAAQLEGADVTVIQETGEAWPGNLTLDCDISVPPGGKLEIGAGVPVYVESGSTLRVDGTMRTAESLSGSGTVINTGAHTLDIGGDFSMSGILENTGKLQVAGNLIAEEGSFRNAGAGTISVRGDMILAQAEPDLGGDAIRVEGNLTLWVWQGEPCVLGNNLEVSGALELQGGIFKIKGGVYRGGAVVDGVLEMSGGSLLSGRADCAIEDVSMAEIRLLGGRVLAQSGAQAAVMMGGGELSVQANVLRVEEPWTTAFVAGSGTLKLPGSGSLQIEDLEDGDLEAVEGADGWELSVFSPAVRRAEAGRRSGGDDPEVRESERPPVSSPSEAKPEPEPPSEDGETQDGQETPPTHIPDIPLASPSNAG</sequence>
<dbReference type="Gene3D" id="2.60.120.1440">
    <property type="match status" value="1"/>
</dbReference>